<dbReference type="Proteomes" id="UP001205843">
    <property type="component" value="Unassembled WGS sequence"/>
</dbReference>
<evidence type="ECO:0000313" key="10">
    <source>
        <dbReference type="Proteomes" id="UP001205843"/>
    </source>
</evidence>
<evidence type="ECO:0000256" key="4">
    <source>
        <dbReference type="ARBA" id="ARBA00011233"/>
    </source>
</evidence>
<dbReference type="InterPro" id="IPR031338">
    <property type="entry name" value="KDPG/KHG_AS_2"/>
</dbReference>
<organism evidence="9 10">
    <name type="scientific">Natronocella acetinitrilica</name>
    <dbReference type="NCBI Taxonomy" id="414046"/>
    <lineage>
        <taxon>Bacteria</taxon>
        <taxon>Pseudomonadati</taxon>
        <taxon>Pseudomonadota</taxon>
        <taxon>Gammaproteobacteria</taxon>
        <taxon>Chromatiales</taxon>
        <taxon>Ectothiorhodospiraceae</taxon>
        <taxon>Natronocella</taxon>
    </lineage>
</organism>
<dbReference type="PANTHER" id="PTHR30246:SF1">
    <property type="entry name" value="2-DEHYDRO-3-DEOXY-6-PHOSPHOGALACTONATE ALDOLASE-RELATED"/>
    <property type="match status" value="1"/>
</dbReference>
<comment type="subunit">
    <text evidence="4">Homotrimer.</text>
</comment>
<accession>A0AAE3G528</accession>
<dbReference type="Pfam" id="PF01081">
    <property type="entry name" value="Aldolase"/>
    <property type="match status" value="1"/>
</dbReference>
<comment type="pathway">
    <text evidence="2">Carbohydrate acid metabolism; 2-dehydro-3-deoxy-D-gluconate degradation; D-glyceraldehyde 3-phosphate and pyruvate from 2-dehydro-3-deoxy-D-gluconate: step 2/2.</text>
</comment>
<dbReference type="CDD" id="cd00452">
    <property type="entry name" value="KDPG_aldolase"/>
    <property type="match status" value="1"/>
</dbReference>
<dbReference type="NCBIfam" id="TIGR01182">
    <property type="entry name" value="eda"/>
    <property type="match status" value="1"/>
</dbReference>
<protein>
    <recommendedName>
        <fullName evidence="5">2-dehydro-3-deoxy-phosphogluconate aldolase</fullName>
        <ecNumber evidence="5">4.1.2.14</ecNumber>
    </recommendedName>
</protein>
<evidence type="ECO:0000256" key="8">
    <source>
        <dbReference type="ARBA" id="ARBA00023277"/>
    </source>
</evidence>
<dbReference type="InterPro" id="IPR000887">
    <property type="entry name" value="Aldlse_KDPG_KHG"/>
</dbReference>
<keyword evidence="8" id="KW-0119">Carbohydrate metabolism</keyword>
<evidence type="ECO:0000256" key="5">
    <source>
        <dbReference type="ARBA" id="ARBA00013063"/>
    </source>
</evidence>
<dbReference type="SUPFAM" id="SSF51569">
    <property type="entry name" value="Aldolase"/>
    <property type="match status" value="1"/>
</dbReference>
<reference evidence="9" key="1">
    <citation type="submission" date="2022-03" db="EMBL/GenBank/DDBJ databases">
        <title>Genomic Encyclopedia of Type Strains, Phase III (KMG-III): the genomes of soil and plant-associated and newly described type strains.</title>
        <authorList>
            <person name="Whitman W."/>
        </authorList>
    </citation>
    <scope>NUCLEOTIDE SEQUENCE</scope>
    <source>
        <strain evidence="9">ANL 6-2</strain>
    </source>
</reference>
<dbReference type="RefSeq" id="WP_253477459.1">
    <property type="nucleotide sequence ID" value="NZ_JALJXV010000004.1"/>
</dbReference>
<dbReference type="PROSITE" id="PS00159">
    <property type="entry name" value="ALDOLASE_KDPG_KHG_1"/>
    <property type="match status" value="1"/>
</dbReference>
<evidence type="ECO:0000256" key="3">
    <source>
        <dbReference type="ARBA" id="ARBA00006906"/>
    </source>
</evidence>
<dbReference type="PANTHER" id="PTHR30246">
    <property type="entry name" value="2-KETO-3-DEOXY-6-PHOSPHOGLUCONATE ALDOLASE"/>
    <property type="match status" value="1"/>
</dbReference>
<comment type="similarity">
    <text evidence="3">Belongs to the KHG/KDPG aldolase family.</text>
</comment>
<evidence type="ECO:0000256" key="2">
    <source>
        <dbReference type="ARBA" id="ARBA00004736"/>
    </source>
</evidence>
<comment type="caution">
    <text evidence="9">The sequence shown here is derived from an EMBL/GenBank/DDBJ whole genome shotgun (WGS) entry which is preliminary data.</text>
</comment>
<dbReference type="GO" id="GO:0008675">
    <property type="term" value="F:2-dehydro-3-deoxy-phosphogluconate aldolase activity"/>
    <property type="evidence" value="ECO:0007669"/>
    <property type="project" value="UniProtKB-EC"/>
</dbReference>
<name>A0AAE3G528_9GAMM</name>
<dbReference type="AlphaFoldDB" id="A0AAE3G528"/>
<dbReference type="Gene3D" id="3.20.20.70">
    <property type="entry name" value="Aldolase class I"/>
    <property type="match status" value="1"/>
</dbReference>
<proteinExistence type="inferred from homology"/>
<keyword evidence="10" id="KW-1185">Reference proteome</keyword>
<keyword evidence="7" id="KW-0704">Schiff base</keyword>
<dbReference type="PROSITE" id="PS00160">
    <property type="entry name" value="ALDOLASE_KDPG_KHG_2"/>
    <property type="match status" value="1"/>
</dbReference>
<dbReference type="InterPro" id="IPR013785">
    <property type="entry name" value="Aldolase_TIM"/>
</dbReference>
<dbReference type="EC" id="4.1.2.14" evidence="5"/>
<dbReference type="EMBL" id="JALJXV010000004">
    <property type="protein sequence ID" value="MCP1674891.1"/>
    <property type="molecule type" value="Genomic_DNA"/>
</dbReference>
<evidence type="ECO:0000256" key="1">
    <source>
        <dbReference type="ARBA" id="ARBA00000654"/>
    </source>
</evidence>
<dbReference type="NCBIfam" id="NF004325">
    <property type="entry name" value="PRK05718.1"/>
    <property type="match status" value="1"/>
</dbReference>
<evidence type="ECO:0000256" key="7">
    <source>
        <dbReference type="ARBA" id="ARBA00023270"/>
    </source>
</evidence>
<sequence length="220" mass="22665">MTTSNGAMDIRAIMQLAPVIPVLKIEDADKAVPLARALVAGGLPVLEITLRTATAMRAVEAIIREVPDAVVGVGTVLRPEDLLQAEQIGAQFAVSPGLTSELADAARYSAIAFLPGVMTPGEVMHARGHGFTSLKLFPAMQAGGVPMLQALAGPFPDLIFCPTGGVKAETCRDFLALPNVACVGGSWLAPADAVAAGDWARIERLAAASVSHAYGEKGNG</sequence>
<comment type="catalytic activity">
    <reaction evidence="1">
        <text>2-dehydro-3-deoxy-6-phospho-D-gluconate = D-glyceraldehyde 3-phosphate + pyruvate</text>
        <dbReference type="Rhea" id="RHEA:17089"/>
        <dbReference type="ChEBI" id="CHEBI:15361"/>
        <dbReference type="ChEBI" id="CHEBI:57569"/>
        <dbReference type="ChEBI" id="CHEBI:59776"/>
        <dbReference type="EC" id="4.1.2.14"/>
    </reaction>
</comment>
<dbReference type="InterPro" id="IPR031337">
    <property type="entry name" value="KDPG/KHG_AS_1"/>
</dbReference>
<keyword evidence="6 9" id="KW-0456">Lyase</keyword>
<gene>
    <name evidence="9" type="ORF">J2T57_002029</name>
</gene>
<evidence type="ECO:0000256" key="6">
    <source>
        <dbReference type="ARBA" id="ARBA00023239"/>
    </source>
</evidence>
<evidence type="ECO:0000313" key="9">
    <source>
        <dbReference type="EMBL" id="MCP1674891.1"/>
    </source>
</evidence>